<organism evidence="10 11">
    <name type="scientific">Odoribacter laneus YIT 12061</name>
    <dbReference type="NCBI Taxonomy" id="742817"/>
    <lineage>
        <taxon>Bacteria</taxon>
        <taxon>Pseudomonadati</taxon>
        <taxon>Bacteroidota</taxon>
        <taxon>Bacteroidia</taxon>
        <taxon>Bacteroidales</taxon>
        <taxon>Odoribacteraceae</taxon>
        <taxon>Odoribacter</taxon>
    </lineage>
</organism>
<reference evidence="10 11" key="1">
    <citation type="submission" date="2012-01" db="EMBL/GenBank/DDBJ databases">
        <title>The Genome Sequence of Odoribacter laneus YIT 12061.</title>
        <authorList>
            <consortium name="The Broad Institute Genome Sequencing Platform"/>
            <person name="Earl A."/>
            <person name="Ward D."/>
            <person name="Feldgarden M."/>
            <person name="Gevers D."/>
            <person name="Morotomi M."/>
            <person name="Young S.K."/>
            <person name="Zeng Q."/>
            <person name="Gargeya S."/>
            <person name="Fitzgerald M."/>
            <person name="Haas B."/>
            <person name="Abouelleil A."/>
            <person name="Alvarado L."/>
            <person name="Arachchi H.M."/>
            <person name="Berlin A."/>
            <person name="Chapman S.B."/>
            <person name="Gearin G."/>
            <person name="Goldberg J."/>
            <person name="Griggs A."/>
            <person name="Gujja S."/>
            <person name="Hansen M."/>
            <person name="Heiman D."/>
            <person name="Howarth C."/>
            <person name="Larimer J."/>
            <person name="Lui A."/>
            <person name="MacDonald P.J.P."/>
            <person name="McCowen C."/>
            <person name="Montmayeur A."/>
            <person name="Murphy C."/>
            <person name="Neiman D."/>
            <person name="Pearson M."/>
            <person name="Priest M."/>
            <person name="Roberts A."/>
            <person name="Saif S."/>
            <person name="Shea T."/>
            <person name="Sisk P."/>
            <person name="Stolte C."/>
            <person name="Sykes S."/>
            <person name="Wortman J."/>
            <person name="Nusbaum C."/>
            <person name="Birren B."/>
        </authorList>
    </citation>
    <scope>NUCLEOTIDE SEQUENCE [LARGE SCALE GENOMIC DNA]</scope>
    <source>
        <strain evidence="10 11">YIT 12061</strain>
    </source>
</reference>
<dbReference type="HOGENOM" id="CLU_055003_3_1_10"/>
<dbReference type="Gene3D" id="3.30.70.260">
    <property type="match status" value="1"/>
</dbReference>
<dbReference type="eggNOG" id="COG0440">
    <property type="taxonomic scope" value="Bacteria"/>
</dbReference>
<evidence type="ECO:0000256" key="6">
    <source>
        <dbReference type="ARBA" id="ARBA00023304"/>
    </source>
</evidence>
<dbReference type="NCBIfam" id="TIGR00119">
    <property type="entry name" value="acolac_sm"/>
    <property type="match status" value="1"/>
</dbReference>
<comment type="function">
    <text evidence="8">Catalyzes the conversion of 2 pyruvate molecules into acetolactate in the first common step of the biosynthetic pathway of the branched-amino acids such as leucine, isoleucine, and valine.</text>
</comment>
<dbReference type="PROSITE" id="PS51671">
    <property type="entry name" value="ACT"/>
    <property type="match status" value="1"/>
</dbReference>
<dbReference type="InterPro" id="IPR027271">
    <property type="entry name" value="Acetolactate_synth/TF_NikR_C"/>
</dbReference>
<gene>
    <name evidence="10" type="ORF">HMPREF9449_02205</name>
</gene>
<accession>H1DIH6</accession>
<dbReference type="Pfam" id="PF22629">
    <property type="entry name" value="ACT_AHAS_ss"/>
    <property type="match status" value="1"/>
</dbReference>
<dbReference type="EC" id="2.2.1.6" evidence="8"/>
<dbReference type="GO" id="GO:0009097">
    <property type="term" value="P:isoleucine biosynthetic process"/>
    <property type="evidence" value="ECO:0007669"/>
    <property type="project" value="UniProtKB-UniRule"/>
</dbReference>
<comment type="catalytic activity">
    <reaction evidence="7 8">
        <text>2 pyruvate + H(+) = (2S)-2-acetolactate + CO2</text>
        <dbReference type="Rhea" id="RHEA:25249"/>
        <dbReference type="ChEBI" id="CHEBI:15361"/>
        <dbReference type="ChEBI" id="CHEBI:15378"/>
        <dbReference type="ChEBI" id="CHEBI:16526"/>
        <dbReference type="ChEBI" id="CHEBI:58476"/>
        <dbReference type="EC" id="2.2.1.6"/>
    </reaction>
</comment>
<evidence type="ECO:0000256" key="5">
    <source>
        <dbReference type="ARBA" id="ARBA00022605"/>
    </source>
</evidence>
<proteinExistence type="inferred from homology"/>
<dbReference type="AlphaFoldDB" id="H1DIH6"/>
<dbReference type="InterPro" id="IPR054480">
    <property type="entry name" value="AHAS_small-like_ACT"/>
</dbReference>
<dbReference type="CDD" id="cd04878">
    <property type="entry name" value="ACT_AHAS"/>
    <property type="match status" value="1"/>
</dbReference>
<keyword evidence="8" id="KW-0808">Transferase</keyword>
<dbReference type="GeneID" id="98069751"/>
<dbReference type="STRING" id="742817.HMPREF9449_02205"/>
<dbReference type="Pfam" id="PF10369">
    <property type="entry name" value="ALS_ss_C"/>
    <property type="match status" value="1"/>
</dbReference>
<dbReference type="InterPro" id="IPR004789">
    <property type="entry name" value="Acetalactate_synth_ssu"/>
</dbReference>
<dbReference type="RefSeq" id="WP_009137352.1">
    <property type="nucleotide sequence ID" value="NZ_JH594596.1"/>
</dbReference>
<evidence type="ECO:0000256" key="8">
    <source>
        <dbReference type="RuleBase" id="RU368092"/>
    </source>
</evidence>
<dbReference type="PANTHER" id="PTHR30239:SF0">
    <property type="entry name" value="ACETOLACTATE SYNTHASE SMALL SUBUNIT 1, CHLOROPLASTIC"/>
    <property type="match status" value="1"/>
</dbReference>
<dbReference type="SUPFAM" id="SSF55021">
    <property type="entry name" value="ACT-like"/>
    <property type="match status" value="2"/>
</dbReference>
<keyword evidence="11" id="KW-1185">Reference proteome</keyword>
<dbReference type="GO" id="GO:0009099">
    <property type="term" value="P:L-valine biosynthetic process"/>
    <property type="evidence" value="ECO:0007669"/>
    <property type="project" value="UniProtKB-UniRule"/>
</dbReference>
<dbReference type="GO" id="GO:1990610">
    <property type="term" value="F:acetolactate synthase regulator activity"/>
    <property type="evidence" value="ECO:0007669"/>
    <property type="project" value="UniProtKB-UniRule"/>
</dbReference>
<sequence>MEKEYIITIFSENKVGLLNQITIVFTYRDVNIESLTASESSIPGIYKYTVVVHTDPEKVEKLAKQIEKKIDVLKVFVFTPDELVLQEIALYKVARNKNIENLVRDQHVRILEVDNDYIVLEKTGHKKETQALFELLKPYGVYQFVRSGLVAVIKSKRELMTEFLKSNPDSMSI</sequence>
<comment type="similarity">
    <text evidence="3 8">Belongs to the acetolactate synthase small subunit family.</text>
</comment>
<dbReference type="PANTHER" id="PTHR30239">
    <property type="entry name" value="ACETOLACTATE SYNTHASE SMALL SUBUNIT"/>
    <property type="match status" value="1"/>
</dbReference>
<evidence type="ECO:0000313" key="10">
    <source>
        <dbReference type="EMBL" id="EHP46588.1"/>
    </source>
</evidence>
<dbReference type="EMBL" id="ADMC01000025">
    <property type="protein sequence ID" value="EHP46588.1"/>
    <property type="molecule type" value="Genomic_DNA"/>
</dbReference>
<dbReference type="UniPathway" id="UPA00049">
    <property type="reaction ID" value="UER00059"/>
</dbReference>
<feature type="domain" description="ACT" evidence="9">
    <location>
        <begin position="6"/>
        <end position="80"/>
    </location>
</feature>
<dbReference type="Gene3D" id="3.30.70.1150">
    <property type="entry name" value="ACT-like. Chain A, domain 2"/>
    <property type="match status" value="1"/>
</dbReference>
<comment type="subunit">
    <text evidence="4 8">Dimer of large and small chains.</text>
</comment>
<dbReference type="InterPro" id="IPR002912">
    <property type="entry name" value="ACT_dom"/>
</dbReference>
<evidence type="ECO:0000256" key="7">
    <source>
        <dbReference type="ARBA" id="ARBA00048670"/>
    </source>
</evidence>
<dbReference type="InterPro" id="IPR039557">
    <property type="entry name" value="AHAS_ACT"/>
</dbReference>
<evidence type="ECO:0000259" key="9">
    <source>
        <dbReference type="PROSITE" id="PS51671"/>
    </source>
</evidence>
<dbReference type="PATRIC" id="fig|742817.3.peg.2357"/>
<dbReference type="Proteomes" id="UP000004892">
    <property type="component" value="Unassembled WGS sequence"/>
</dbReference>
<evidence type="ECO:0000256" key="3">
    <source>
        <dbReference type="ARBA" id="ARBA00006341"/>
    </source>
</evidence>
<comment type="pathway">
    <text evidence="1 8">Amino-acid biosynthesis; L-isoleucine biosynthesis; L-isoleucine from 2-oxobutanoate: step 1/4.</text>
</comment>
<protein>
    <recommendedName>
        <fullName evidence="8">Acetolactate synthase small subunit</fullName>
        <shortName evidence="8">AHAS</shortName>
        <shortName evidence="8">ALS</shortName>
        <ecNumber evidence="8">2.2.1.6</ecNumber>
    </recommendedName>
    <alternativeName>
        <fullName evidence="8">Acetohydroxy-acid synthase small subunit</fullName>
    </alternativeName>
</protein>
<dbReference type="GO" id="GO:0003984">
    <property type="term" value="F:acetolactate synthase activity"/>
    <property type="evidence" value="ECO:0007669"/>
    <property type="project" value="UniProtKB-UniRule"/>
</dbReference>
<evidence type="ECO:0000256" key="4">
    <source>
        <dbReference type="ARBA" id="ARBA00011744"/>
    </source>
</evidence>
<keyword evidence="6 8" id="KW-0100">Branched-chain amino acid biosynthesis</keyword>
<keyword evidence="5 8" id="KW-0028">Amino-acid biosynthesis</keyword>
<dbReference type="UniPathway" id="UPA00047">
    <property type="reaction ID" value="UER00055"/>
</dbReference>
<evidence type="ECO:0000256" key="2">
    <source>
        <dbReference type="ARBA" id="ARBA00005025"/>
    </source>
</evidence>
<comment type="pathway">
    <text evidence="2 8">Amino-acid biosynthesis; L-valine biosynthesis; L-valine from pyruvate: step 1/4.</text>
</comment>
<dbReference type="InterPro" id="IPR045865">
    <property type="entry name" value="ACT-like_dom_sf"/>
</dbReference>
<dbReference type="GO" id="GO:0005829">
    <property type="term" value="C:cytosol"/>
    <property type="evidence" value="ECO:0007669"/>
    <property type="project" value="TreeGrafter"/>
</dbReference>
<dbReference type="InterPro" id="IPR019455">
    <property type="entry name" value="Acetolactate_synth_ssu_C"/>
</dbReference>
<comment type="caution">
    <text evidence="10">The sequence shown here is derived from an EMBL/GenBank/DDBJ whole genome shotgun (WGS) entry which is preliminary data.</text>
</comment>
<evidence type="ECO:0000256" key="1">
    <source>
        <dbReference type="ARBA" id="ARBA00004974"/>
    </source>
</evidence>
<evidence type="ECO:0000313" key="11">
    <source>
        <dbReference type="Proteomes" id="UP000004892"/>
    </source>
</evidence>
<name>H1DIH6_9BACT</name>